<keyword evidence="1" id="KW-0812">Transmembrane</keyword>
<feature type="transmembrane region" description="Helical" evidence="1">
    <location>
        <begin position="32"/>
        <end position="53"/>
    </location>
</feature>
<dbReference type="EMBL" id="SDPO01000002">
    <property type="protein sequence ID" value="RXZ49422.1"/>
    <property type="molecule type" value="Genomic_DNA"/>
</dbReference>
<dbReference type="AlphaFoldDB" id="A0A4Q2JN33"/>
<name>A0A4Q2JN33_9MICO</name>
<reference evidence="2 3" key="1">
    <citation type="submission" date="2019-01" db="EMBL/GenBank/DDBJ databases">
        <authorList>
            <person name="Li J."/>
        </authorList>
    </citation>
    <scope>NUCLEOTIDE SEQUENCE [LARGE SCALE GENOMIC DNA]</scope>
    <source>
        <strain evidence="2 3">CCUG 35506</strain>
    </source>
</reference>
<keyword evidence="1" id="KW-1133">Transmembrane helix</keyword>
<protein>
    <submittedName>
        <fullName evidence="2">Uncharacterized protein</fullName>
    </submittedName>
</protein>
<gene>
    <name evidence="2" type="ORF">ESP57_10960</name>
</gene>
<evidence type="ECO:0000313" key="3">
    <source>
        <dbReference type="Proteomes" id="UP000292935"/>
    </source>
</evidence>
<keyword evidence="1" id="KW-0472">Membrane</keyword>
<keyword evidence="3" id="KW-1185">Reference proteome</keyword>
<evidence type="ECO:0000313" key="2">
    <source>
        <dbReference type="EMBL" id="RXZ49422.1"/>
    </source>
</evidence>
<feature type="transmembrane region" description="Helical" evidence="1">
    <location>
        <begin position="59"/>
        <end position="82"/>
    </location>
</feature>
<comment type="caution">
    <text evidence="2">The sequence shown here is derived from an EMBL/GenBank/DDBJ whole genome shotgun (WGS) entry which is preliminary data.</text>
</comment>
<dbReference type="OrthoDB" id="5007183at2"/>
<organism evidence="2 3">
    <name type="scientific">Agromyces fucosus</name>
    <dbReference type="NCBI Taxonomy" id="41985"/>
    <lineage>
        <taxon>Bacteria</taxon>
        <taxon>Bacillati</taxon>
        <taxon>Actinomycetota</taxon>
        <taxon>Actinomycetes</taxon>
        <taxon>Micrococcales</taxon>
        <taxon>Microbacteriaceae</taxon>
        <taxon>Agromyces</taxon>
    </lineage>
</organism>
<proteinExistence type="predicted"/>
<accession>A0A4Q2JN33</accession>
<dbReference type="Proteomes" id="UP000292935">
    <property type="component" value="Unassembled WGS sequence"/>
</dbReference>
<evidence type="ECO:0000256" key="1">
    <source>
        <dbReference type="SAM" id="Phobius"/>
    </source>
</evidence>
<dbReference type="RefSeq" id="WP_129231551.1">
    <property type="nucleotide sequence ID" value="NZ_SDPO01000002.1"/>
</dbReference>
<sequence>MSIASADEAAAFAGNSALGPDGSVPPRIRIRWGWFFGCIVLGLAAIVAGWFLVSPASRLGYVGGVLAGIGTTLLLVGVVVLLERRIVGSAVKVVQDATKEARIRTNEEVRAQIRDFEDRVAGIWETGTPAAAAEETLRMSDEFTKRVVDTYTDDGNARSR</sequence>